<comment type="caution">
    <text evidence="10">The sequence shown here is derived from an EMBL/GenBank/DDBJ whole genome shotgun (WGS) entry which is preliminary data.</text>
</comment>
<reference evidence="10" key="2">
    <citation type="journal article" date="2023" name="PLoS ONE">
        <title>Philodulcilactobacillus myokoensis gen. nov., sp. nov., a fructophilic, acidophilic, and agar-phobic lactic acid bacterium isolated from fermented vegetable extracts.</title>
        <authorList>
            <person name="Kouya T."/>
            <person name="Ishiyama Y."/>
            <person name="Ohashi S."/>
            <person name="Kumakubo R."/>
            <person name="Yamazaki T."/>
            <person name="Otaki T."/>
        </authorList>
    </citation>
    <scope>NUCLEOTIDE SEQUENCE</scope>
    <source>
        <strain evidence="10">WR16-4</strain>
    </source>
</reference>
<accession>A0A9W6B0A8</accession>
<dbReference type="Proteomes" id="UP001144204">
    <property type="component" value="Unassembled WGS sequence"/>
</dbReference>
<keyword evidence="6 8" id="KW-1133">Transmembrane helix</keyword>
<dbReference type="PROSITE" id="PS50928">
    <property type="entry name" value="ABC_TM1"/>
    <property type="match status" value="1"/>
</dbReference>
<evidence type="ECO:0000256" key="8">
    <source>
        <dbReference type="RuleBase" id="RU363032"/>
    </source>
</evidence>
<evidence type="ECO:0000256" key="5">
    <source>
        <dbReference type="ARBA" id="ARBA00022970"/>
    </source>
</evidence>
<evidence type="ECO:0000256" key="4">
    <source>
        <dbReference type="ARBA" id="ARBA00022692"/>
    </source>
</evidence>
<sequence>MSFTGTVKALLAGLPSTLFILIVSFILSSIIGLFVAWLASQSDKFSRGLAKVYTGLSRGTPPLLMLLLAYYELPKILQFVGINANDWSKYFFAIFGLSVGFGGYMGEVFRSAFESVDRSQFEAAYSVGMERKDVFKEIILPQLFVIALPNIQNMFLSFLKATSLVYVIGIADMYQDATSLANVHQGVFQLQIFLVLGVIYWLITVVFDYLFKLYIKKHDYI</sequence>
<keyword evidence="7 8" id="KW-0472">Membrane</keyword>
<dbReference type="InterPro" id="IPR035906">
    <property type="entry name" value="MetI-like_sf"/>
</dbReference>
<dbReference type="InterPro" id="IPR000515">
    <property type="entry name" value="MetI-like"/>
</dbReference>
<dbReference type="GO" id="GO:0043190">
    <property type="term" value="C:ATP-binding cassette (ABC) transporter complex"/>
    <property type="evidence" value="ECO:0007669"/>
    <property type="project" value="InterPro"/>
</dbReference>
<evidence type="ECO:0000313" key="11">
    <source>
        <dbReference type="Proteomes" id="UP001144204"/>
    </source>
</evidence>
<organism evidence="10 11">
    <name type="scientific">Philodulcilactobacillus myokoensis</name>
    <dbReference type="NCBI Taxonomy" id="2929573"/>
    <lineage>
        <taxon>Bacteria</taxon>
        <taxon>Bacillati</taxon>
        <taxon>Bacillota</taxon>
        <taxon>Bacilli</taxon>
        <taxon>Lactobacillales</taxon>
        <taxon>Lactobacillaceae</taxon>
        <taxon>Philodulcilactobacillus</taxon>
    </lineage>
</organism>
<feature type="transmembrane region" description="Helical" evidence="8">
    <location>
        <begin position="18"/>
        <end position="40"/>
    </location>
</feature>
<gene>
    <name evidence="10" type="primary">tcyL</name>
    <name evidence="10" type="ORF">WR164_02870</name>
</gene>
<dbReference type="CDD" id="cd06261">
    <property type="entry name" value="TM_PBP2"/>
    <property type="match status" value="1"/>
</dbReference>
<evidence type="ECO:0000259" key="9">
    <source>
        <dbReference type="PROSITE" id="PS50928"/>
    </source>
</evidence>
<evidence type="ECO:0000313" key="10">
    <source>
        <dbReference type="EMBL" id="GLB46308.1"/>
    </source>
</evidence>
<dbReference type="GO" id="GO:0022857">
    <property type="term" value="F:transmembrane transporter activity"/>
    <property type="evidence" value="ECO:0007669"/>
    <property type="project" value="InterPro"/>
</dbReference>
<protein>
    <submittedName>
        <fullName evidence="10">L-cystine transport system permease protein TcyL</fullName>
    </submittedName>
</protein>
<dbReference type="NCBIfam" id="TIGR01726">
    <property type="entry name" value="HEQRo_perm_3TM"/>
    <property type="match status" value="1"/>
</dbReference>
<feature type="transmembrane region" description="Helical" evidence="8">
    <location>
        <begin position="188"/>
        <end position="211"/>
    </location>
</feature>
<dbReference type="GO" id="GO:0006865">
    <property type="term" value="P:amino acid transport"/>
    <property type="evidence" value="ECO:0007669"/>
    <property type="project" value="UniProtKB-KW"/>
</dbReference>
<feature type="transmembrane region" description="Helical" evidence="8">
    <location>
        <begin position="139"/>
        <end position="168"/>
    </location>
</feature>
<feature type="transmembrane region" description="Helical" evidence="8">
    <location>
        <begin position="90"/>
        <end position="109"/>
    </location>
</feature>
<name>A0A9W6B0A8_9LACO</name>
<keyword evidence="2 8" id="KW-0813">Transport</keyword>
<evidence type="ECO:0000256" key="6">
    <source>
        <dbReference type="ARBA" id="ARBA00022989"/>
    </source>
</evidence>
<comment type="subcellular location">
    <subcellularLocation>
        <location evidence="1 8">Cell membrane</location>
        <topology evidence="1 8">Multi-pass membrane protein</topology>
    </subcellularLocation>
</comment>
<dbReference type="InterPro" id="IPR043429">
    <property type="entry name" value="ArtM/GltK/GlnP/TcyL/YhdX-like"/>
</dbReference>
<dbReference type="Gene3D" id="1.10.3720.10">
    <property type="entry name" value="MetI-like"/>
    <property type="match status" value="1"/>
</dbReference>
<keyword evidence="3" id="KW-1003">Cell membrane</keyword>
<dbReference type="PANTHER" id="PTHR30614:SF0">
    <property type="entry name" value="L-CYSTINE TRANSPORT SYSTEM PERMEASE PROTEIN TCYL"/>
    <property type="match status" value="1"/>
</dbReference>
<keyword evidence="5" id="KW-0029">Amino-acid transport</keyword>
<proteinExistence type="inferred from homology"/>
<keyword evidence="4 8" id="KW-0812">Transmembrane</keyword>
<dbReference type="AlphaFoldDB" id="A0A9W6B0A8"/>
<comment type="similarity">
    <text evidence="8">Belongs to the binding-protein-dependent transport system permease family.</text>
</comment>
<dbReference type="RefSeq" id="WP_286135767.1">
    <property type="nucleotide sequence ID" value="NZ_BRPL01000002.1"/>
</dbReference>
<dbReference type="PANTHER" id="PTHR30614">
    <property type="entry name" value="MEMBRANE COMPONENT OF AMINO ACID ABC TRANSPORTER"/>
    <property type="match status" value="1"/>
</dbReference>
<evidence type="ECO:0000256" key="1">
    <source>
        <dbReference type="ARBA" id="ARBA00004651"/>
    </source>
</evidence>
<dbReference type="SUPFAM" id="SSF161098">
    <property type="entry name" value="MetI-like"/>
    <property type="match status" value="1"/>
</dbReference>
<reference evidence="10" key="1">
    <citation type="submission" date="2022-07" db="EMBL/GenBank/DDBJ databases">
        <authorList>
            <person name="Kouya T."/>
            <person name="Ishiyama Y."/>
        </authorList>
    </citation>
    <scope>NUCLEOTIDE SEQUENCE</scope>
    <source>
        <strain evidence="10">WR16-4</strain>
    </source>
</reference>
<dbReference type="InterPro" id="IPR010065">
    <property type="entry name" value="AA_ABC_transptr_permease_3TM"/>
</dbReference>
<evidence type="ECO:0000256" key="2">
    <source>
        <dbReference type="ARBA" id="ARBA00022448"/>
    </source>
</evidence>
<dbReference type="Pfam" id="PF00528">
    <property type="entry name" value="BPD_transp_1"/>
    <property type="match status" value="1"/>
</dbReference>
<keyword evidence="11" id="KW-1185">Reference proteome</keyword>
<feature type="domain" description="ABC transmembrane type-1" evidence="9">
    <location>
        <begin position="14"/>
        <end position="211"/>
    </location>
</feature>
<evidence type="ECO:0000256" key="7">
    <source>
        <dbReference type="ARBA" id="ARBA00023136"/>
    </source>
</evidence>
<evidence type="ECO:0000256" key="3">
    <source>
        <dbReference type="ARBA" id="ARBA00022475"/>
    </source>
</evidence>
<feature type="transmembrane region" description="Helical" evidence="8">
    <location>
        <begin position="52"/>
        <end position="70"/>
    </location>
</feature>
<dbReference type="EMBL" id="BRPL01000002">
    <property type="protein sequence ID" value="GLB46308.1"/>
    <property type="molecule type" value="Genomic_DNA"/>
</dbReference>